<evidence type="ECO:0000259" key="6">
    <source>
        <dbReference type="PROSITE" id="PS50977"/>
    </source>
</evidence>
<dbReference type="PANTHER" id="PTHR47506:SF6">
    <property type="entry name" value="HTH-TYPE TRANSCRIPTIONAL REPRESSOR NEMR"/>
    <property type="match status" value="1"/>
</dbReference>
<keyword evidence="1" id="KW-0678">Repressor</keyword>
<protein>
    <recommendedName>
        <fullName evidence="6">HTH tetR-type domain-containing protein</fullName>
    </recommendedName>
</protein>
<dbReference type="Pfam" id="PF00440">
    <property type="entry name" value="TetR_N"/>
    <property type="match status" value="1"/>
</dbReference>
<dbReference type="EMBL" id="CP027753">
    <property type="protein sequence ID" value="AZE47236.1"/>
    <property type="molecule type" value="Genomic_DNA"/>
</dbReference>
<accession>A0A3G7TLX8</accession>
<dbReference type="InterPro" id="IPR036271">
    <property type="entry name" value="Tet_transcr_reg_TetR-rel_C_sf"/>
</dbReference>
<dbReference type="InterPro" id="IPR009057">
    <property type="entry name" value="Homeodomain-like_sf"/>
</dbReference>
<evidence type="ECO:0000256" key="1">
    <source>
        <dbReference type="ARBA" id="ARBA00022491"/>
    </source>
</evidence>
<name>A0A3G7TLX8_9PSED</name>
<dbReference type="GO" id="GO:0003677">
    <property type="term" value="F:DNA binding"/>
    <property type="evidence" value="ECO:0007669"/>
    <property type="project" value="UniProtKB-UniRule"/>
</dbReference>
<dbReference type="SUPFAM" id="SSF46689">
    <property type="entry name" value="Homeodomain-like"/>
    <property type="match status" value="1"/>
</dbReference>
<sequence length="195" mass="21799">MPKIVDHELRKAEITKAVLKSIGKNGLANTTIRGIVREGGFSSGTLAHYFSNKDDLIDFAFQAVAEDTYARIEKRAALCTCAVDKVRVVIEELVPSPEGEIDSIISLSFWSAVPYDAKLKSKFHEVYEATRRQIREYISEGVANREIKLQGELEDEVDFIVAISDGLLVSFLLDPTRFPDEKHSRLITAAVSRLK</sequence>
<dbReference type="PROSITE" id="PS50977">
    <property type="entry name" value="HTH_TETR_2"/>
    <property type="match status" value="1"/>
</dbReference>
<reference evidence="7 8" key="1">
    <citation type="submission" date="2018-03" db="EMBL/GenBank/DDBJ databases">
        <title>Diversity of phytobeneficial traits revealed by whole-genome analysis of worldwide-isolated phenazine-producing Pseudomonas spp.</title>
        <authorList>
            <person name="Biessy A."/>
            <person name="Novinscak A."/>
            <person name="Blom J."/>
            <person name="Leger G."/>
            <person name="Thomashow L.S."/>
            <person name="Cazorla F.M."/>
            <person name="Josic D."/>
            <person name="Filion M."/>
        </authorList>
    </citation>
    <scope>NUCLEOTIDE SEQUENCE [LARGE SCALE GENOMIC DNA]</scope>
    <source>
        <strain evidence="7 8">B25</strain>
    </source>
</reference>
<evidence type="ECO:0000256" key="3">
    <source>
        <dbReference type="ARBA" id="ARBA00023125"/>
    </source>
</evidence>
<feature type="domain" description="HTH tetR-type" evidence="6">
    <location>
        <begin position="8"/>
        <end position="68"/>
    </location>
</feature>
<evidence type="ECO:0000313" key="8">
    <source>
        <dbReference type="Proteomes" id="UP000268048"/>
    </source>
</evidence>
<proteinExistence type="predicted"/>
<dbReference type="RefSeq" id="WP_124319577.1">
    <property type="nucleotide sequence ID" value="NZ_CP027753.1"/>
</dbReference>
<dbReference type="InterPro" id="IPR039538">
    <property type="entry name" value="BetI_C"/>
</dbReference>
<dbReference type="Pfam" id="PF13977">
    <property type="entry name" value="TetR_C_6"/>
    <property type="match status" value="1"/>
</dbReference>
<dbReference type="Proteomes" id="UP000268048">
    <property type="component" value="Chromosome"/>
</dbReference>
<evidence type="ECO:0000313" key="7">
    <source>
        <dbReference type="EMBL" id="AZE47236.1"/>
    </source>
</evidence>
<feature type="DNA-binding region" description="H-T-H motif" evidence="5">
    <location>
        <begin position="31"/>
        <end position="50"/>
    </location>
</feature>
<keyword evidence="4" id="KW-0804">Transcription</keyword>
<dbReference type="AlphaFoldDB" id="A0A3G7TLX8"/>
<evidence type="ECO:0000256" key="2">
    <source>
        <dbReference type="ARBA" id="ARBA00023015"/>
    </source>
</evidence>
<gene>
    <name evidence="7" type="ORF">C4K04_1546</name>
</gene>
<dbReference type="PANTHER" id="PTHR47506">
    <property type="entry name" value="TRANSCRIPTIONAL REGULATORY PROTEIN"/>
    <property type="match status" value="1"/>
</dbReference>
<evidence type="ECO:0000256" key="4">
    <source>
        <dbReference type="ARBA" id="ARBA00023163"/>
    </source>
</evidence>
<organism evidence="7 8">
    <name type="scientific">Pseudomonas chlororaphis</name>
    <dbReference type="NCBI Taxonomy" id="587753"/>
    <lineage>
        <taxon>Bacteria</taxon>
        <taxon>Pseudomonadati</taxon>
        <taxon>Pseudomonadota</taxon>
        <taxon>Gammaproteobacteria</taxon>
        <taxon>Pseudomonadales</taxon>
        <taxon>Pseudomonadaceae</taxon>
        <taxon>Pseudomonas</taxon>
    </lineage>
</organism>
<dbReference type="InterPro" id="IPR001647">
    <property type="entry name" value="HTH_TetR"/>
</dbReference>
<dbReference type="SUPFAM" id="SSF48498">
    <property type="entry name" value="Tetracyclin repressor-like, C-terminal domain"/>
    <property type="match status" value="1"/>
</dbReference>
<dbReference type="Gene3D" id="1.10.357.10">
    <property type="entry name" value="Tetracycline Repressor, domain 2"/>
    <property type="match status" value="1"/>
</dbReference>
<keyword evidence="3 5" id="KW-0238">DNA-binding</keyword>
<keyword evidence="2" id="KW-0805">Transcription regulation</keyword>
<evidence type="ECO:0000256" key="5">
    <source>
        <dbReference type="PROSITE-ProRule" id="PRU00335"/>
    </source>
</evidence>